<dbReference type="InterPro" id="IPR013096">
    <property type="entry name" value="Cupin_2"/>
</dbReference>
<proteinExistence type="predicted"/>
<accession>A0ABP8RS35</accession>
<protein>
    <recommendedName>
        <fullName evidence="1">Cupin type-2 domain-containing protein</fullName>
    </recommendedName>
</protein>
<comment type="caution">
    <text evidence="2">The sequence shown here is derived from an EMBL/GenBank/DDBJ whole genome shotgun (WGS) entry which is preliminary data.</text>
</comment>
<evidence type="ECO:0000313" key="3">
    <source>
        <dbReference type="Proteomes" id="UP001501598"/>
    </source>
</evidence>
<name>A0ABP8RS35_9PSEU</name>
<sequence length="144" mass="16169">MHAFALDMEQEWDPRTHVEKILGTESEGDFAVACWEAGQVSPYHCHPRATEIYFCLRGGGVMRTPDQTVTITPGAFVVHPPGELHEYENGPERTLLFRIRYGADLGGRILRWRGHPDVEQTPEEAEYFANHPSGPTVDPENPTA</sequence>
<evidence type="ECO:0000313" key="2">
    <source>
        <dbReference type="EMBL" id="GAA4544984.1"/>
    </source>
</evidence>
<evidence type="ECO:0000259" key="1">
    <source>
        <dbReference type="Pfam" id="PF07883"/>
    </source>
</evidence>
<dbReference type="InterPro" id="IPR014710">
    <property type="entry name" value="RmlC-like_jellyroll"/>
</dbReference>
<dbReference type="SUPFAM" id="SSF51182">
    <property type="entry name" value="RmlC-like cupins"/>
    <property type="match status" value="1"/>
</dbReference>
<dbReference type="InterPro" id="IPR011051">
    <property type="entry name" value="RmlC_Cupin_sf"/>
</dbReference>
<dbReference type="Pfam" id="PF07883">
    <property type="entry name" value="Cupin_2"/>
    <property type="match status" value="1"/>
</dbReference>
<dbReference type="Gene3D" id="2.60.120.10">
    <property type="entry name" value="Jelly Rolls"/>
    <property type="match status" value="1"/>
</dbReference>
<organism evidence="2 3">
    <name type="scientific">Pseudonocardia xishanensis</name>
    <dbReference type="NCBI Taxonomy" id="630995"/>
    <lineage>
        <taxon>Bacteria</taxon>
        <taxon>Bacillati</taxon>
        <taxon>Actinomycetota</taxon>
        <taxon>Actinomycetes</taxon>
        <taxon>Pseudonocardiales</taxon>
        <taxon>Pseudonocardiaceae</taxon>
        <taxon>Pseudonocardia</taxon>
    </lineage>
</organism>
<feature type="domain" description="Cupin type-2" evidence="1">
    <location>
        <begin position="34"/>
        <end position="89"/>
    </location>
</feature>
<gene>
    <name evidence="2" type="ORF">GCM10023175_24120</name>
</gene>
<dbReference type="Proteomes" id="UP001501598">
    <property type="component" value="Unassembled WGS sequence"/>
</dbReference>
<keyword evidence="3" id="KW-1185">Reference proteome</keyword>
<dbReference type="EMBL" id="BAABGT010000029">
    <property type="protein sequence ID" value="GAA4544984.1"/>
    <property type="molecule type" value="Genomic_DNA"/>
</dbReference>
<reference evidence="3" key="1">
    <citation type="journal article" date="2019" name="Int. J. Syst. Evol. Microbiol.">
        <title>The Global Catalogue of Microorganisms (GCM) 10K type strain sequencing project: providing services to taxonomists for standard genome sequencing and annotation.</title>
        <authorList>
            <consortium name="The Broad Institute Genomics Platform"/>
            <consortium name="The Broad Institute Genome Sequencing Center for Infectious Disease"/>
            <person name="Wu L."/>
            <person name="Ma J."/>
        </authorList>
    </citation>
    <scope>NUCLEOTIDE SEQUENCE [LARGE SCALE GENOMIC DNA]</scope>
    <source>
        <strain evidence="3">JCM 17906</strain>
    </source>
</reference>